<proteinExistence type="predicted"/>
<feature type="non-terminal residue" evidence="1">
    <location>
        <position position="163"/>
    </location>
</feature>
<reference evidence="1" key="1">
    <citation type="journal article" date="2015" name="Nature">
        <title>Complex archaea that bridge the gap between prokaryotes and eukaryotes.</title>
        <authorList>
            <person name="Spang A."/>
            <person name="Saw J.H."/>
            <person name="Jorgensen S.L."/>
            <person name="Zaremba-Niedzwiedzka K."/>
            <person name="Martijn J."/>
            <person name="Lind A.E."/>
            <person name="van Eijk R."/>
            <person name="Schleper C."/>
            <person name="Guy L."/>
            <person name="Ettema T.J."/>
        </authorList>
    </citation>
    <scope>NUCLEOTIDE SEQUENCE</scope>
</reference>
<gene>
    <name evidence="1" type="ORF">LCGC14_2961890</name>
</gene>
<accession>A0A0F8XZB6</accession>
<name>A0A0F8XZB6_9ZZZZ</name>
<comment type="caution">
    <text evidence="1">The sequence shown here is derived from an EMBL/GenBank/DDBJ whole genome shotgun (WGS) entry which is preliminary data.</text>
</comment>
<protein>
    <submittedName>
        <fullName evidence="1">Uncharacterized protein</fullName>
    </submittedName>
</protein>
<organism evidence="1">
    <name type="scientific">marine sediment metagenome</name>
    <dbReference type="NCBI Taxonomy" id="412755"/>
    <lineage>
        <taxon>unclassified sequences</taxon>
        <taxon>metagenomes</taxon>
        <taxon>ecological metagenomes</taxon>
    </lineage>
</organism>
<dbReference type="AlphaFoldDB" id="A0A0F8XZB6"/>
<dbReference type="EMBL" id="LAZR01059977">
    <property type="protein sequence ID" value="KKK66655.1"/>
    <property type="molecule type" value="Genomic_DNA"/>
</dbReference>
<sequence length="163" mass="17473">MWISGTPGDTVAHGISRHTEFNTWKVFYTDASGDEQEAALGADGTVMTGTGTSGAPAFQAATEHESGHTDAVADGSTKGLASFVAADASDRFPRLDVRQAVHHLDRPTLLVQRLEQHGLPGRDAEVGRAVLLDRHRAQHATGALRIAVADPRFIGNRRGLWQQ</sequence>
<evidence type="ECO:0000313" key="1">
    <source>
        <dbReference type="EMBL" id="KKK66655.1"/>
    </source>
</evidence>